<keyword evidence="7" id="KW-1185">Reference proteome</keyword>
<dbReference type="EMBL" id="CP036349">
    <property type="protein sequence ID" value="QDV73738.1"/>
    <property type="molecule type" value="Genomic_DNA"/>
</dbReference>
<comment type="similarity">
    <text evidence="1">Belongs to the peptidase S8 family.</text>
</comment>
<dbReference type="GO" id="GO:0006508">
    <property type="term" value="P:proteolysis"/>
    <property type="evidence" value="ECO:0007669"/>
    <property type="project" value="UniProtKB-KW"/>
</dbReference>
<keyword evidence="2" id="KW-0645">Protease</keyword>
<sequence>MPPDHQFEHLPLVFKHHGPARLTGGGSDADLTKEFRRNRKSHSTTLLSSLTAASDAWRKTQVARREQDAPEVEAGIPLVLQVDTSLDLDDLRRQFAFEVVAEEEDGYVIVASEDVDLALFRQKVKDFAGGGTGSGNIAKVHELLDSDTQEDRLRRVLSERLFAEWPEMQDDALYICDVGIACTGNWAAPNPFKPRAHWKAETNQRHEEKNRAEVQAAYDRWDELREDRRAEVKRITDHYGAEVLGEYEKAVPVPDSFTLRVRIAARGLKDLVLSYPYVFEVTEPDEIETPQQQARDLEDQLAEIEFQAPAPDAPVVCVIDSGIQEEHRWLAAAVDGSVSKSFLPAPDADSVADHVAGGGHGTRVAGAVLYGRTIPKSGVVPLEARLQNARVLNGRCEMPREMFPPEVLEQVVEHFHRVGNTRLFNQSVNADSPCRTTHMSAWAAEIDRLSHENDILVVQSTGNLKTDRPAPRPGVAQLLETGRPYPDYLDQPACRLANPAQSLQAMTVGSVAIETLEQDGWRSIATASGAPSAFGRSGPGIWGVIKPEVVEQGGDFLVSDGAPPAVATPDVGANCYTELVRSTRNGGPAHARDCVGTSFAAPQVARIAARLQAVLPEEPCLLYRALIAQSARWPAWANGLSPAEQAALLRRIGYGIPDLDRATTNTDQRVTLITSGKTKLEAGGCHIYQVPVPERLRRPGEDHQIRIDVTLSYSTATRRTRRKHAYQATWLDWVTNRRDELLEPFVERAIKREAEYANQGRETFNWTVHPQVQYGLSGANRSAGTLQKDWAYINSYNLPRDFCIAVRGHQGWNTSPDSSAAYTLAVTFEATGGELSVYEEVRAEVLELIVQAEQEVEISD</sequence>
<keyword evidence="3" id="KW-0378">Hydrolase</keyword>
<dbReference type="RefSeq" id="WP_145111267.1">
    <property type="nucleotide sequence ID" value="NZ_CP036349.1"/>
</dbReference>
<proteinExistence type="inferred from homology"/>
<dbReference type="InterPro" id="IPR034074">
    <property type="entry name" value="Y4bN_pept_dom"/>
</dbReference>
<protein>
    <submittedName>
        <fullName evidence="6">Subtilase family protein</fullName>
    </submittedName>
</protein>
<gene>
    <name evidence="6" type="ORF">Spa11_19370</name>
</gene>
<evidence type="ECO:0000313" key="6">
    <source>
        <dbReference type="EMBL" id="QDV73738.1"/>
    </source>
</evidence>
<dbReference type="GO" id="GO:0004252">
    <property type="term" value="F:serine-type endopeptidase activity"/>
    <property type="evidence" value="ECO:0007669"/>
    <property type="project" value="InterPro"/>
</dbReference>
<evidence type="ECO:0000256" key="2">
    <source>
        <dbReference type="ARBA" id="ARBA00022670"/>
    </source>
</evidence>
<evidence type="ECO:0000313" key="7">
    <source>
        <dbReference type="Proteomes" id="UP000316426"/>
    </source>
</evidence>
<dbReference type="Proteomes" id="UP000316426">
    <property type="component" value="Chromosome"/>
</dbReference>
<keyword evidence="4" id="KW-0720">Serine protease</keyword>
<reference evidence="6 7" key="1">
    <citation type="submission" date="2019-02" db="EMBL/GenBank/DDBJ databases">
        <title>Deep-cultivation of Planctomycetes and their phenomic and genomic characterization uncovers novel biology.</title>
        <authorList>
            <person name="Wiegand S."/>
            <person name="Jogler M."/>
            <person name="Boedeker C."/>
            <person name="Pinto D."/>
            <person name="Vollmers J."/>
            <person name="Rivas-Marin E."/>
            <person name="Kohn T."/>
            <person name="Peeters S.H."/>
            <person name="Heuer A."/>
            <person name="Rast P."/>
            <person name="Oberbeckmann S."/>
            <person name="Bunk B."/>
            <person name="Jeske O."/>
            <person name="Meyerdierks A."/>
            <person name="Storesund J.E."/>
            <person name="Kallscheuer N."/>
            <person name="Luecker S."/>
            <person name="Lage O.M."/>
            <person name="Pohl T."/>
            <person name="Merkel B.J."/>
            <person name="Hornburger P."/>
            <person name="Mueller R.-W."/>
            <person name="Bruemmer F."/>
            <person name="Labrenz M."/>
            <person name="Spormann A.M."/>
            <person name="Op den Camp H."/>
            <person name="Overmann J."/>
            <person name="Amann R."/>
            <person name="Jetten M.S.M."/>
            <person name="Mascher T."/>
            <person name="Medema M.H."/>
            <person name="Devos D.P."/>
            <person name="Kaster A.-K."/>
            <person name="Ovreas L."/>
            <person name="Rohde M."/>
            <person name="Galperin M.Y."/>
            <person name="Jogler C."/>
        </authorList>
    </citation>
    <scope>NUCLEOTIDE SEQUENCE [LARGE SCALE GENOMIC DNA]</scope>
    <source>
        <strain evidence="6 7">Spa11</strain>
    </source>
</reference>
<accession>A0A518K7G0</accession>
<feature type="domain" description="Peptidase S8/S53" evidence="5">
    <location>
        <begin position="314"/>
        <end position="655"/>
    </location>
</feature>
<dbReference type="InterPro" id="IPR023827">
    <property type="entry name" value="Peptidase_S8_Asp-AS"/>
</dbReference>
<evidence type="ECO:0000256" key="3">
    <source>
        <dbReference type="ARBA" id="ARBA00022801"/>
    </source>
</evidence>
<dbReference type="CDD" id="cd04847">
    <property type="entry name" value="Peptidases_S8_Subtilisin_like_2"/>
    <property type="match status" value="1"/>
</dbReference>
<organism evidence="6 7">
    <name type="scientific">Botrimarina mediterranea</name>
    <dbReference type="NCBI Taxonomy" id="2528022"/>
    <lineage>
        <taxon>Bacteria</taxon>
        <taxon>Pseudomonadati</taxon>
        <taxon>Planctomycetota</taxon>
        <taxon>Planctomycetia</taxon>
        <taxon>Pirellulales</taxon>
        <taxon>Lacipirellulaceae</taxon>
        <taxon>Botrimarina</taxon>
    </lineage>
</organism>
<dbReference type="InterPro" id="IPR036852">
    <property type="entry name" value="Peptidase_S8/S53_dom_sf"/>
</dbReference>
<evidence type="ECO:0000256" key="1">
    <source>
        <dbReference type="ARBA" id="ARBA00011073"/>
    </source>
</evidence>
<dbReference type="InterPro" id="IPR050131">
    <property type="entry name" value="Peptidase_S8_subtilisin-like"/>
</dbReference>
<evidence type="ECO:0000259" key="5">
    <source>
        <dbReference type="Pfam" id="PF00082"/>
    </source>
</evidence>
<dbReference type="KEGG" id="bmei:Spa11_19370"/>
<dbReference type="PANTHER" id="PTHR43806:SF11">
    <property type="entry name" value="CEREVISIN-RELATED"/>
    <property type="match status" value="1"/>
</dbReference>
<dbReference type="AlphaFoldDB" id="A0A518K7G0"/>
<dbReference type="PROSITE" id="PS00136">
    <property type="entry name" value="SUBTILASE_ASP"/>
    <property type="match status" value="1"/>
</dbReference>
<dbReference type="InterPro" id="IPR015500">
    <property type="entry name" value="Peptidase_S8_subtilisin-rel"/>
</dbReference>
<dbReference type="InterPro" id="IPR000209">
    <property type="entry name" value="Peptidase_S8/S53_dom"/>
</dbReference>
<dbReference type="Gene3D" id="3.40.50.200">
    <property type="entry name" value="Peptidase S8/S53 domain"/>
    <property type="match status" value="1"/>
</dbReference>
<name>A0A518K7G0_9BACT</name>
<dbReference type="Pfam" id="PF00082">
    <property type="entry name" value="Peptidase_S8"/>
    <property type="match status" value="1"/>
</dbReference>
<evidence type="ECO:0000256" key="4">
    <source>
        <dbReference type="ARBA" id="ARBA00022825"/>
    </source>
</evidence>
<dbReference type="PANTHER" id="PTHR43806">
    <property type="entry name" value="PEPTIDASE S8"/>
    <property type="match status" value="1"/>
</dbReference>
<dbReference type="SUPFAM" id="SSF52743">
    <property type="entry name" value="Subtilisin-like"/>
    <property type="match status" value="1"/>
</dbReference>
<dbReference type="PRINTS" id="PR00723">
    <property type="entry name" value="SUBTILISIN"/>
</dbReference>